<dbReference type="PANTHER" id="PTHR43147:SF2">
    <property type="entry name" value="NADP-DEPENDENT OXIDOREDUCTASE DOMAIN-CONTAINING PROTEIN"/>
    <property type="match status" value="1"/>
</dbReference>
<dbReference type="InterPro" id="IPR023210">
    <property type="entry name" value="NADP_OxRdtase_dom"/>
</dbReference>
<name>A0A8H8RX34_9HELO</name>
<keyword evidence="1" id="KW-0560">Oxidoreductase</keyword>
<feature type="domain" description="NADP-dependent oxidoreductase" evidence="2">
    <location>
        <begin position="245"/>
        <end position="391"/>
    </location>
</feature>
<dbReference type="Gene3D" id="3.20.20.100">
    <property type="entry name" value="NADP-dependent oxidoreductase domain"/>
    <property type="match status" value="1"/>
</dbReference>
<dbReference type="OrthoDB" id="686384at2759"/>
<gene>
    <name evidence="3" type="ORF">LOCC1_G003951</name>
</gene>
<dbReference type="InterPro" id="IPR036812">
    <property type="entry name" value="NAD(P)_OxRdtase_dom_sf"/>
</dbReference>
<protein>
    <recommendedName>
        <fullName evidence="2">NADP-dependent oxidoreductase domain-containing protein</fullName>
    </recommendedName>
</protein>
<evidence type="ECO:0000259" key="2">
    <source>
        <dbReference type="Pfam" id="PF00248"/>
    </source>
</evidence>
<dbReference type="Pfam" id="PF00248">
    <property type="entry name" value="Aldo_ket_red"/>
    <property type="match status" value="1"/>
</dbReference>
<keyword evidence="4" id="KW-1185">Reference proteome</keyword>
<reference evidence="3 4" key="1">
    <citation type="submission" date="2018-05" db="EMBL/GenBank/DDBJ databases">
        <title>Genome sequencing and assembly of the regulated plant pathogen Lachnellula willkommii and related sister species for the development of diagnostic species identification markers.</title>
        <authorList>
            <person name="Giroux E."/>
            <person name="Bilodeau G."/>
        </authorList>
    </citation>
    <scope>NUCLEOTIDE SEQUENCE [LARGE SCALE GENOMIC DNA]</scope>
    <source>
        <strain evidence="3 4">CBS 160.35</strain>
    </source>
</reference>
<dbReference type="SUPFAM" id="SSF51430">
    <property type="entry name" value="NAD(P)-linked oxidoreductase"/>
    <property type="match status" value="1"/>
</dbReference>
<evidence type="ECO:0000313" key="4">
    <source>
        <dbReference type="Proteomes" id="UP000443090"/>
    </source>
</evidence>
<organism evidence="3 4">
    <name type="scientific">Lachnellula occidentalis</name>
    <dbReference type="NCBI Taxonomy" id="215460"/>
    <lineage>
        <taxon>Eukaryota</taxon>
        <taxon>Fungi</taxon>
        <taxon>Dikarya</taxon>
        <taxon>Ascomycota</taxon>
        <taxon>Pezizomycotina</taxon>
        <taxon>Leotiomycetes</taxon>
        <taxon>Helotiales</taxon>
        <taxon>Lachnaceae</taxon>
        <taxon>Lachnellula</taxon>
    </lineage>
</organism>
<dbReference type="Proteomes" id="UP000443090">
    <property type="component" value="Unassembled WGS sequence"/>
</dbReference>
<dbReference type="AlphaFoldDB" id="A0A8H8RX34"/>
<evidence type="ECO:0000313" key="3">
    <source>
        <dbReference type="EMBL" id="TVY42584.1"/>
    </source>
</evidence>
<sequence length="392" mass="43533">MTETLANGHSPALLQPTAAKAAHVNMMTDTIIANMPPDGLRAIMRGLLGGDTSLTKKLHMLASKYLESQPVENHILFLVTSTASTPTPAFFQTQGRYRCLMGCGYGFESMKIVTDVLRQAENLEWDAKTEQGEELLDVLATIDGDLVQAVTAIQKQLLTDSGLRKMDESEVKIVAGLKSALEACRDRAFAKGQEFAFERGFSSLARIAETPTPYDSSTAPRSNKFESENSALETFTLGSANVPRMFMGLWQFSSPAWGTASRSKINADFRKHVDAGFTAYDMADHYGDAEVTFHDSHKIYCATKWAVFEPITVSKEVVQANITKRLVNVDAKEIELLQFHWQDYADTQFIEAARLIAQDPRVRDFGLCNFDTKHMDQLLEQGIEIVSNQVQV</sequence>
<dbReference type="GO" id="GO:0016491">
    <property type="term" value="F:oxidoreductase activity"/>
    <property type="evidence" value="ECO:0007669"/>
    <property type="project" value="UniProtKB-KW"/>
</dbReference>
<evidence type="ECO:0000256" key="1">
    <source>
        <dbReference type="ARBA" id="ARBA00023002"/>
    </source>
</evidence>
<dbReference type="EMBL" id="QGMI01000320">
    <property type="protein sequence ID" value="TVY42584.1"/>
    <property type="molecule type" value="Genomic_DNA"/>
</dbReference>
<accession>A0A8H8RX34</accession>
<dbReference type="PANTHER" id="PTHR43147">
    <property type="entry name" value="PROTEIN TAS"/>
    <property type="match status" value="1"/>
</dbReference>
<comment type="caution">
    <text evidence="3">The sequence shown here is derived from an EMBL/GenBank/DDBJ whole genome shotgun (WGS) entry which is preliminary data.</text>
</comment>
<proteinExistence type="predicted"/>